<evidence type="ECO:0000259" key="2">
    <source>
        <dbReference type="PROSITE" id="PS51886"/>
    </source>
</evidence>
<gene>
    <name evidence="3" type="ORF">FGO68_gene8889</name>
</gene>
<proteinExistence type="predicted"/>
<comment type="caution">
    <text evidence="3">The sequence shown here is derived from an EMBL/GenBank/DDBJ whole genome shotgun (WGS) entry which is preliminary data.</text>
</comment>
<keyword evidence="1" id="KW-0175">Coiled coil</keyword>
<keyword evidence="4" id="KW-1185">Reference proteome</keyword>
<dbReference type="SMART" id="SM00584">
    <property type="entry name" value="TLDc"/>
    <property type="match status" value="1"/>
</dbReference>
<feature type="domain" description="TLDc" evidence="2">
    <location>
        <begin position="134"/>
        <end position="297"/>
    </location>
</feature>
<dbReference type="Proteomes" id="UP000785679">
    <property type="component" value="Unassembled WGS sequence"/>
</dbReference>
<dbReference type="OrthoDB" id="10064100at2759"/>
<dbReference type="Pfam" id="PF07534">
    <property type="entry name" value="TLD"/>
    <property type="match status" value="1"/>
</dbReference>
<evidence type="ECO:0000256" key="1">
    <source>
        <dbReference type="SAM" id="Coils"/>
    </source>
</evidence>
<dbReference type="AlphaFoldDB" id="A0A8J8T2S4"/>
<dbReference type="PANTHER" id="PTHR23354">
    <property type="entry name" value="NUCLEOLAR PROTEIN 7/ESTROGEN RECEPTOR COACTIVATOR-RELATED"/>
    <property type="match status" value="1"/>
</dbReference>
<feature type="coiled-coil region" evidence="1">
    <location>
        <begin position="69"/>
        <end position="112"/>
    </location>
</feature>
<accession>A0A8J8T2S4</accession>
<dbReference type="PROSITE" id="PS51886">
    <property type="entry name" value="TLDC"/>
    <property type="match status" value="1"/>
</dbReference>
<dbReference type="EMBL" id="RRYP01008505">
    <property type="protein sequence ID" value="TNV79730.1"/>
    <property type="molecule type" value="Genomic_DNA"/>
</dbReference>
<name>A0A8J8T2S4_HALGN</name>
<evidence type="ECO:0000313" key="3">
    <source>
        <dbReference type="EMBL" id="TNV79730.1"/>
    </source>
</evidence>
<reference evidence="3" key="1">
    <citation type="submission" date="2019-06" db="EMBL/GenBank/DDBJ databases">
        <authorList>
            <person name="Zheng W."/>
        </authorList>
    </citation>
    <scope>NUCLEOTIDE SEQUENCE</scope>
    <source>
        <strain evidence="3">QDHG01</strain>
    </source>
</reference>
<sequence length="300" mass="34018">MVNMLKLQHIQLKINALQGKPPDMGILNGYEYTPQGVLWGLLQEAKNLPNNQEIMHELDIIGVTTMMIYERLESQDEKAKQKRKEEKMEKQIDELKAILKKQGEEIALLKASPHEEQKTIQIPPQLTNLFEDSQILNDPAMRLTLAGYFVQMGSLSFQVSLLYRGTRDGFGAEDFHRMCDEKGATITIIETTKDFILGGYASVSWKKSEGAHHQSDSKSWLFQLYHQHPFKSAGQSQIISDRKCGPKFGSDIEVSDNSNTNSESYVHGGKDGYLFGCAQLLRATNFSTLEIEVYQVMHDQ</sequence>
<dbReference type="PANTHER" id="PTHR23354:SF122">
    <property type="entry name" value="GTPASE-ACTIVATING PROTEIN SKYWALKER"/>
    <property type="match status" value="1"/>
</dbReference>
<evidence type="ECO:0000313" key="4">
    <source>
        <dbReference type="Proteomes" id="UP000785679"/>
    </source>
</evidence>
<organism evidence="3 4">
    <name type="scientific">Halteria grandinella</name>
    <dbReference type="NCBI Taxonomy" id="5974"/>
    <lineage>
        <taxon>Eukaryota</taxon>
        <taxon>Sar</taxon>
        <taxon>Alveolata</taxon>
        <taxon>Ciliophora</taxon>
        <taxon>Intramacronucleata</taxon>
        <taxon>Spirotrichea</taxon>
        <taxon>Stichotrichia</taxon>
        <taxon>Sporadotrichida</taxon>
        <taxon>Halteriidae</taxon>
        <taxon>Halteria</taxon>
    </lineage>
</organism>
<dbReference type="InterPro" id="IPR006571">
    <property type="entry name" value="TLDc_dom"/>
</dbReference>
<protein>
    <recommendedName>
        <fullName evidence="2">TLDc domain-containing protein</fullName>
    </recommendedName>
</protein>